<name>A8F9G7_BACP2</name>
<protein>
    <submittedName>
        <fullName evidence="1">Membrane protein</fullName>
    </submittedName>
</protein>
<dbReference type="KEGG" id="bpu:BPUM_0185"/>
<evidence type="ECO:0000313" key="2">
    <source>
        <dbReference type="Proteomes" id="UP000001355"/>
    </source>
</evidence>
<reference evidence="1 2" key="3">
    <citation type="journal article" date="2013" name="PLoS ONE">
        <title>Candidate genes that may be responsible for the unusual resistances exhibited by Bacillus pumilus SAFR-032 spores.</title>
        <authorList>
            <person name="Tirumalai M.R."/>
            <person name="Rastogi R."/>
            <person name="Zamani N."/>
            <person name="O'Bryant Williams E."/>
            <person name="Allen S."/>
            <person name="Diouf F."/>
            <person name="Kwende S."/>
            <person name="Weinstock G.M."/>
            <person name="Venkateswaran K.J."/>
            <person name="Fox G.E."/>
        </authorList>
    </citation>
    <scope>NUCLEOTIDE SEQUENCE [LARGE SCALE GENOMIC DNA]</scope>
    <source>
        <strain evidence="1 2">SAFR-032</strain>
    </source>
</reference>
<keyword evidence="2" id="KW-1185">Reference proteome</keyword>
<reference evidence="1 2" key="2">
    <citation type="journal article" date="2013" name="Extremophiles">
        <title>An ICEBs1-like element may be associated with the extreme radiation and desiccation resistance of Bacillus pumilus SAFR-032 spores.</title>
        <authorList>
            <person name="Tirumalai M.R."/>
            <person name="Fox G.E."/>
        </authorList>
    </citation>
    <scope>NUCLEOTIDE SEQUENCE [LARGE SCALE GENOMIC DNA]</scope>
    <source>
        <strain evidence="1 2">SAFR-032</strain>
    </source>
</reference>
<sequence>MSVYDTFFIIFSPFGMRTSSAHSNRFLGKIKPYRQFVSGLTCFLSVCPHFVFS</sequence>
<gene>
    <name evidence="1" type="ordered locus">BPUM_0185</name>
</gene>
<reference evidence="1 2" key="1">
    <citation type="journal article" date="2007" name="PLoS ONE">
        <title>Paradoxical DNA repair and peroxide resistance gene conservation in Bacillus pumilus SAFR-032.</title>
        <authorList>
            <person name="Gioia J."/>
            <person name="Yerrapragada S."/>
            <person name="Qin X."/>
            <person name="Jiang H."/>
            <person name="Igboeli O.C."/>
            <person name="Muzny D."/>
            <person name="Dugan-Rocha S."/>
            <person name="Ding Y."/>
            <person name="Hawes A."/>
            <person name="Liu W."/>
            <person name="Perez L."/>
            <person name="Kovar C."/>
            <person name="Dinh H."/>
            <person name="Lee S."/>
            <person name="Nazareth L."/>
            <person name="Blyth P."/>
            <person name="Holder M."/>
            <person name="Buhay C."/>
            <person name="Tirumalai M.R."/>
            <person name="Liu Y."/>
            <person name="Dasgupta I."/>
            <person name="Bokhetache L."/>
            <person name="Fujita M."/>
            <person name="Karouia F."/>
            <person name="Eswara Moorthy P."/>
            <person name="Siefert J."/>
            <person name="Uzman A."/>
            <person name="Buzumbo P."/>
            <person name="Verma A."/>
            <person name="Zwiya H."/>
            <person name="McWilliams B.D."/>
            <person name="Olowu A."/>
            <person name="Clinkenbeard K.D."/>
            <person name="Newcombe D."/>
            <person name="Golebiewski L."/>
            <person name="Petrosino J.F."/>
            <person name="Nicholson W.L."/>
            <person name="Fox G.E."/>
            <person name="Venkateswaran K."/>
            <person name="Highlander S.K."/>
            <person name="Weinstock G.M."/>
        </authorList>
    </citation>
    <scope>NUCLEOTIDE SEQUENCE [LARGE SCALE GENOMIC DNA]</scope>
    <source>
        <strain evidence="1 2">SAFR-032</strain>
    </source>
</reference>
<proteinExistence type="predicted"/>
<dbReference type="Proteomes" id="UP000001355">
    <property type="component" value="Chromosome"/>
</dbReference>
<dbReference type="EMBL" id="CP000813">
    <property type="protein sequence ID" value="ABV60884.1"/>
    <property type="molecule type" value="Genomic_DNA"/>
</dbReference>
<dbReference type="AlphaFoldDB" id="A8F9G7"/>
<accession>A8F9G7</accession>
<organism evidence="1 2">
    <name type="scientific">Bacillus pumilus (strain SAFR-032)</name>
    <dbReference type="NCBI Taxonomy" id="315750"/>
    <lineage>
        <taxon>Bacteria</taxon>
        <taxon>Bacillati</taxon>
        <taxon>Bacillota</taxon>
        <taxon>Bacilli</taxon>
        <taxon>Bacillales</taxon>
        <taxon>Bacillaceae</taxon>
        <taxon>Bacillus</taxon>
    </lineage>
</organism>
<evidence type="ECO:0000313" key="1">
    <source>
        <dbReference type="EMBL" id="ABV60884.1"/>
    </source>
</evidence>
<dbReference type="HOGENOM" id="CLU_3058636_0_0_9"/>